<dbReference type="Proteomes" id="UP001302274">
    <property type="component" value="Unassembled WGS sequence"/>
</dbReference>
<sequence>MKKSNKTLPLAVLLCTSILGLEANAATAVSISSPPNNYYVTSANQKAVAIEGSCAARILVSTMATDSAKKSTSTKSTTCDSKSKYKMQLNLSGLKDGNIQIKVAQVVNRVTQNVYQNVIKNTAVTPAPTPVPAPTPAPAPIPVPTPVPIPPVSTTTTPDPFLTQVFSNSSPWNTPIENNPELETKTVQMMQLVKDYSVAGGYPAKLGLAYKAWTVPLHFIDSTTAVKRSVFFDTARYDAEGFHDSVDPTGSGVVNNVPMPLSVWADPQTDGHMGMYDTATGLIYEFSKFRWVSGVAYATKVSIYDSTSTGLATAYNGQRWWMNGVRGSGLPAVAGLIRHSEFLSGEINHALTLSGPTNRLKKLATDTHKKELCGPMATRTDGWEIGENTILEGARIQLNPNLNLDTLGLSADAKVIARALQKYGGFMADNAPTFNVYFENLGPANHYKWEQTGLGDLNKIPLEQFRVLKCNDIKIRN</sequence>
<feature type="signal peptide" evidence="1">
    <location>
        <begin position="1"/>
        <end position="25"/>
    </location>
</feature>
<proteinExistence type="predicted"/>
<comment type="caution">
    <text evidence="2">The sequence shown here is derived from an EMBL/GenBank/DDBJ whole genome shotgun (WGS) entry which is preliminary data.</text>
</comment>
<evidence type="ECO:0000313" key="2">
    <source>
        <dbReference type="EMBL" id="MEA9355795.1"/>
    </source>
</evidence>
<keyword evidence="3" id="KW-1185">Reference proteome</keyword>
<evidence type="ECO:0000313" key="3">
    <source>
        <dbReference type="Proteomes" id="UP001302274"/>
    </source>
</evidence>
<feature type="chain" id="PRO_5047062467" evidence="1">
    <location>
        <begin position="26"/>
        <end position="477"/>
    </location>
</feature>
<protein>
    <submittedName>
        <fullName evidence="2">Uncharacterized protein</fullName>
    </submittedName>
</protein>
<evidence type="ECO:0000256" key="1">
    <source>
        <dbReference type="SAM" id="SignalP"/>
    </source>
</evidence>
<accession>A0ABU5VRW0</accession>
<organism evidence="2 3">
    <name type="scientific">Bacteriovorax antarcticus</name>
    <dbReference type="NCBI Taxonomy" id="3088717"/>
    <lineage>
        <taxon>Bacteria</taxon>
        <taxon>Pseudomonadati</taxon>
        <taxon>Bdellovibrionota</taxon>
        <taxon>Bacteriovoracia</taxon>
        <taxon>Bacteriovoracales</taxon>
        <taxon>Bacteriovoracaceae</taxon>
        <taxon>Bacteriovorax</taxon>
    </lineage>
</organism>
<dbReference type="EMBL" id="JAYGJQ010000001">
    <property type="protein sequence ID" value="MEA9355795.1"/>
    <property type="molecule type" value="Genomic_DNA"/>
</dbReference>
<gene>
    <name evidence="2" type="ORF">SHI21_06270</name>
</gene>
<keyword evidence="1" id="KW-0732">Signal</keyword>
<dbReference type="RefSeq" id="WP_323575425.1">
    <property type="nucleotide sequence ID" value="NZ_JAYGJQ010000001.1"/>
</dbReference>
<name>A0ABU5VRW0_9BACT</name>
<reference evidence="2 3" key="1">
    <citation type="submission" date="2023-11" db="EMBL/GenBank/DDBJ databases">
        <title>A Novel Polar Bacteriovorax (B. antarcticus) Isolated from the Biocrust in Antarctica.</title>
        <authorList>
            <person name="Mun W."/>
            <person name="Choi S.Y."/>
            <person name="Mitchell R.J."/>
        </authorList>
    </citation>
    <scope>NUCLEOTIDE SEQUENCE [LARGE SCALE GENOMIC DNA]</scope>
    <source>
        <strain evidence="2 3">PP10</strain>
    </source>
</reference>